<dbReference type="InterPro" id="IPR013083">
    <property type="entry name" value="Znf_RING/FYVE/PHD"/>
</dbReference>
<feature type="region of interest" description="Disordered" evidence="5">
    <location>
        <begin position="812"/>
        <end position="844"/>
    </location>
</feature>
<feature type="compositionally biased region" description="Basic and acidic residues" evidence="5">
    <location>
        <begin position="55"/>
        <end position="73"/>
    </location>
</feature>
<comment type="caution">
    <text evidence="8">The sequence shown here is derived from an EMBL/GenBank/DDBJ whole genome shotgun (WGS) entry which is preliminary data.</text>
</comment>
<evidence type="ECO:0000256" key="1">
    <source>
        <dbReference type="ARBA" id="ARBA00022723"/>
    </source>
</evidence>
<keyword evidence="1" id="KW-0479">Metal-binding</keyword>
<evidence type="ECO:0000256" key="5">
    <source>
        <dbReference type="SAM" id="MobiDB-lite"/>
    </source>
</evidence>
<evidence type="ECO:0008006" key="10">
    <source>
        <dbReference type="Google" id="ProtNLM"/>
    </source>
</evidence>
<dbReference type="InterPro" id="IPR001965">
    <property type="entry name" value="Znf_PHD"/>
</dbReference>
<dbReference type="GO" id="GO:0006357">
    <property type="term" value="P:regulation of transcription by RNA polymerase II"/>
    <property type="evidence" value="ECO:0007669"/>
    <property type="project" value="TreeGrafter"/>
</dbReference>
<dbReference type="PROSITE" id="PS01359">
    <property type="entry name" value="ZF_PHD_1"/>
    <property type="match status" value="1"/>
</dbReference>
<dbReference type="STRING" id="246404.A0A507FEF4"/>
<feature type="compositionally biased region" description="Polar residues" evidence="5">
    <location>
        <begin position="12"/>
        <end position="24"/>
    </location>
</feature>
<evidence type="ECO:0000313" key="8">
    <source>
        <dbReference type="EMBL" id="TPX74731.1"/>
    </source>
</evidence>
<feature type="compositionally biased region" description="Acidic residues" evidence="5">
    <location>
        <begin position="41"/>
        <end position="54"/>
    </location>
</feature>
<evidence type="ECO:0000256" key="3">
    <source>
        <dbReference type="ARBA" id="ARBA00022833"/>
    </source>
</evidence>
<name>A0A507FEF4_9FUNG</name>
<keyword evidence="2 4" id="KW-0863">Zinc-finger</keyword>
<dbReference type="Gene3D" id="3.30.40.10">
    <property type="entry name" value="Zinc/RING finger domain, C3HC4 (zinc finger)"/>
    <property type="match status" value="1"/>
</dbReference>
<feature type="compositionally biased region" description="Polar residues" evidence="5">
    <location>
        <begin position="1433"/>
        <end position="1445"/>
    </location>
</feature>
<dbReference type="Gene3D" id="3.30.160.60">
    <property type="entry name" value="Classic Zinc Finger"/>
    <property type="match status" value="2"/>
</dbReference>
<evidence type="ECO:0000256" key="2">
    <source>
        <dbReference type="ARBA" id="ARBA00022771"/>
    </source>
</evidence>
<evidence type="ECO:0000256" key="4">
    <source>
        <dbReference type="PROSITE-ProRule" id="PRU00042"/>
    </source>
</evidence>
<proteinExistence type="predicted"/>
<dbReference type="PROSITE" id="PS50016">
    <property type="entry name" value="ZF_PHD_2"/>
    <property type="match status" value="1"/>
</dbReference>
<keyword evidence="9" id="KW-1185">Reference proteome</keyword>
<dbReference type="InterPro" id="IPR019786">
    <property type="entry name" value="Zinc_finger_PHD-type_CS"/>
</dbReference>
<dbReference type="InterPro" id="IPR052819">
    <property type="entry name" value="Chromatin_regulatory_protein"/>
</dbReference>
<feature type="compositionally biased region" description="Polar residues" evidence="5">
    <location>
        <begin position="897"/>
        <end position="915"/>
    </location>
</feature>
<dbReference type="PROSITE" id="PS50157">
    <property type="entry name" value="ZINC_FINGER_C2H2_2"/>
    <property type="match status" value="3"/>
</dbReference>
<feature type="domain" description="C2H2-type" evidence="7">
    <location>
        <begin position="1166"/>
        <end position="1190"/>
    </location>
</feature>
<feature type="compositionally biased region" description="Acidic residues" evidence="5">
    <location>
        <begin position="993"/>
        <end position="1026"/>
    </location>
</feature>
<feature type="region of interest" description="Disordered" evidence="5">
    <location>
        <begin position="858"/>
        <end position="937"/>
    </location>
</feature>
<accession>A0A507FEF4</accession>
<dbReference type="OrthoDB" id="5876363at2759"/>
<feature type="domain" description="PHD-type" evidence="6">
    <location>
        <begin position="193"/>
        <end position="241"/>
    </location>
</feature>
<keyword evidence="3" id="KW-0862">Zinc</keyword>
<dbReference type="PANTHER" id="PTHR47636:SF1">
    <property type="entry name" value="TRANSCRIPTIONAL REGULATORY PROTEIN RCO1"/>
    <property type="match status" value="1"/>
</dbReference>
<dbReference type="InterPro" id="IPR036236">
    <property type="entry name" value="Znf_C2H2_sf"/>
</dbReference>
<protein>
    <recommendedName>
        <fullName evidence="10">PHD-type domain-containing protein</fullName>
    </recommendedName>
</protein>
<dbReference type="PANTHER" id="PTHR47636">
    <property type="entry name" value="TRANSCRIPTIONAL REGULATORY PROTEIN RCO1"/>
    <property type="match status" value="1"/>
</dbReference>
<feature type="region of interest" description="Disordered" evidence="5">
    <location>
        <begin position="1"/>
        <end position="74"/>
    </location>
</feature>
<evidence type="ECO:0000259" key="7">
    <source>
        <dbReference type="PROSITE" id="PS50157"/>
    </source>
</evidence>
<feature type="domain" description="C2H2-type" evidence="7">
    <location>
        <begin position="1134"/>
        <end position="1163"/>
    </location>
</feature>
<feature type="region of interest" description="Disordered" evidence="5">
    <location>
        <begin position="952"/>
        <end position="971"/>
    </location>
</feature>
<dbReference type="InterPro" id="IPR013087">
    <property type="entry name" value="Znf_C2H2_type"/>
</dbReference>
<feature type="compositionally biased region" description="Basic and acidic residues" evidence="5">
    <location>
        <begin position="858"/>
        <end position="870"/>
    </location>
</feature>
<dbReference type="SUPFAM" id="SSF57667">
    <property type="entry name" value="beta-beta-alpha zinc fingers"/>
    <property type="match status" value="1"/>
</dbReference>
<dbReference type="InterPro" id="IPR011011">
    <property type="entry name" value="Znf_FYVE_PHD"/>
</dbReference>
<dbReference type="SMART" id="SM00249">
    <property type="entry name" value="PHD"/>
    <property type="match status" value="2"/>
</dbReference>
<feature type="region of interest" description="Disordered" evidence="5">
    <location>
        <begin position="1429"/>
        <end position="1451"/>
    </location>
</feature>
<dbReference type="InterPro" id="IPR019787">
    <property type="entry name" value="Znf_PHD-finger"/>
</dbReference>
<reference evidence="8 9" key="1">
    <citation type="journal article" date="2019" name="Sci. Rep.">
        <title>Comparative genomics of chytrid fungi reveal insights into the obligate biotrophic and pathogenic lifestyle of Synchytrium endobioticum.</title>
        <authorList>
            <person name="van de Vossenberg B.T.L.H."/>
            <person name="Warris S."/>
            <person name="Nguyen H.D.T."/>
            <person name="van Gent-Pelzer M.P.E."/>
            <person name="Joly D.L."/>
            <person name="van de Geest H.C."/>
            <person name="Bonants P.J.M."/>
            <person name="Smith D.S."/>
            <person name="Levesque C.A."/>
            <person name="van der Lee T.A.J."/>
        </authorList>
    </citation>
    <scope>NUCLEOTIDE SEQUENCE [LARGE SCALE GENOMIC DNA]</scope>
    <source>
        <strain evidence="8 9">CBS 675.73</strain>
    </source>
</reference>
<dbReference type="PROSITE" id="PS00028">
    <property type="entry name" value="ZINC_FINGER_C2H2_1"/>
    <property type="match status" value="3"/>
</dbReference>
<dbReference type="Proteomes" id="UP000320333">
    <property type="component" value="Unassembled WGS sequence"/>
</dbReference>
<evidence type="ECO:0000259" key="6">
    <source>
        <dbReference type="PROSITE" id="PS50016"/>
    </source>
</evidence>
<organism evidence="8 9">
    <name type="scientific">Chytriomyces confervae</name>
    <dbReference type="NCBI Taxonomy" id="246404"/>
    <lineage>
        <taxon>Eukaryota</taxon>
        <taxon>Fungi</taxon>
        <taxon>Fungi incertae sedis</taxon>
        <taxon>Chytridiomycota</taxon>
        <taxon>Chytridiomycota incertae sedis</taxon>
        <taxon>Chytridiomycetes</taxon>
        <taxon>Chytridiales</taxon>
        <taxon>Chytriomycetaceae</taxon>
        <taxon>Chytriomyces</taxon>
    </lineage>
</organism>
<gene>
    <name evidence="8" type="ORF">CcCBS67573_g03999</name>
</gene>
<feature type="region of interest" description="Disordered" evidence="5">
    <location>
        <begin position="988"/>
        <end position="1084"/>
    </location>
</feature>
<dbReference type="SUPFAM" id="SSF57903">
    <property type="entry name" value="FYVE/PHD zinc finger"/>
    <property type="match status" value="2"/>
</dbReference>
<dbReference type="EMBL" id="QEAP01000111">
    <property type="protein sequence ID" value="TPX74731.1"/>
    <property type="molecule type" value="Genomic_DNA"/>
</dbReference>
<feature type="compositionally biased region" description="Basic and acidic residues" evidence="5">
    <location>
        <begin position="1027"/>
        <end position="1038"/>
    </location>
</feature>
<dbReference type="GO" id="GO:0008270">
    <property type="term" value="F:zinc ion binding"/>
    <property type="evidence" value="ECO:0007669"/>
    <property type="project" value="UniProtKB-KW"/>
</dbReference>
<dbReference type="SMART" id="SM00355">
    <property type="entry name" value="ZnF_C2H2"/>
    <property type="match status" value="3"/>
</dbReference>
<feature type="compositionally biased region" description="Polar residues" evidence="5">
    <location>
        <begin position="1047"/>
        <end position="1071"/>
    </location>
</feature>
<evidence type="ECO:0000313" key="9">
    <source>
        <dbReference type="Proteomes" id="UP000320333"/>
    </source>
</evidence>
<dbReference type="GO" id="GO:0032221">
    <property type="term" value="C:Rpd3S complex"/>
    <property type="evidence" value="ECO:0007669"/>
    <property type="project" value="TreeGrafter"/>
</dbReference>
<sequence>MEMDLEAKLTGDNPTDADQNPTDADQTDKSKLLELLFGDGANEELSEIEVDNDSDSERKGESRQRERERERPTSHLYNPFTLLGVSPLDGSFGVSVFANGLNHASSVSAAIRAQETLDDIEADLQELRRVCPKGGGDTLQQVKGKMLVDAVDAVDEVVATGVMLGIEGNPKNPTDVLVNHALDLDEKPISLSMDNCSTCLGGGDLLCCDSCPRVFHFCCVESPVDPLDVPTFWECKECLWKRSCAKATLFSQSSSKRSKLETETLDQPLQPKPQSSLASVKKLKQVKSAFASLDKVIDSRNPRIFDLPPSIWTAYNSIYKHPLTGDYIDLNWIQAVPLPSDALVLSGTGGAGLAFSRRSQDRSVGGKPSVYHDGAASSLNQPTNPLLDPYSFADSAASQPINLSTTSVASAAALSGLHAISGTIADWAHDPIYNQFNLPHPMMPHTPKISQPFPNTLSSRSTKPEPIFNRHMPLCFACTRSGMRTSPANNLTHYTQMEGSLGVREKGDLIKCDACSEWWHLECVLPFPLTHAPHRGAGAIVYSGRRGSTTELSTTTGVSSSAARESAGVGSVSAGGSMFSDVIDLREVQELKRRIWGDSSGWDECITDCSVLRGCTGFGIGGIGYVGFRKRWLCPLHVDWVLPVERKWRRNVAVADVDDGENVGVNPGANGTLTHLRRGSVAEKLSALHDKEREFVVLAKPGERNDGHVLIVNDTAPYPTKTEAAQQNSSSINSQSAYLPAAESHPHQISSSRTKLRVKADVSCLGFKLWCGKKPSATSSASQQKHRYGSAIVVMPLRHHMFRGFHGALGAAAVGSNNLPRPRRGRPPGKNAEKRKSNAASHTAGIVASAARAISKNGEHLASDVKEKESTSLLESNHTTPEDGNGAVRNRNPDDNAVNTGVIVQQPVETKQIVDSNAAEFKQTSDKSLSECDALESELPSLSKADAHLEGNMDNEEDGAESDGSSMPNADHENSVVAAENEVVMHSSVGSSDADDAENADDADDVENMEDVEDSEEAENAENAESLDERNEGIKEIVAEGEVVEESPTTGQLESGGLESTQISGATTPEELQQAEGKVSLVDPSSVQEDGGIIQNIDLQSLTAPYEGVSAVQLSQNAVASASPRKRGRPSKKFRCCVPNCGKLFTHSWHLTRHANTHDPQMEAALRCRFPGCGKLFLSQYHVDRHFKSHLNGTLRTPMSGDSAGNGFDNASVPPANIVAVPVKKPIKTVKPAKSSVAGSASHRLLCSVEGCGKRFVNSWVLERHTRTHSSLAISGTASAASNVAVRRAVASKKVLHTVPAPVAGNKYRFPAVLHQMAKVLRTCEFSGASRKEGFILNHLVPNQSFKVGYDGLVEFVKPEAEAEDGEEAWEDFQDDQDMQSEKESFDVIIEAAGCLDSISSRPEDEQEMIFWLTDLPVRQEVAEMVGEGESAVSDSNCINDSAGSEKTEEDVVDTDMKGFATGAGVVGFDAIGKTLWLTPERYEELIRLEGTLLA</sequence>
<feature type="domain" description="C2H2-type" evidence="7">
    <location>
        <begin position="1245"/>
        <end position="1274"/>
    </location>
</feature>